<organism evidence="11 12">
    <name type="scientific">Brachionus plicatilis</name>
    <name type="common">Marine rotifer</name>
    <name type="synonym">Brachionus muelleri</name>
    <dbReference type="NCBI Taxonomy" id="10195"/>
    <lineage>
        <taxon>Eukaryota</taxon>
        <taxon>Metazoa</taxon>
        <taxon>Spiralia</taxon>
        <taxon>Gnathifera</taxon>
        <taxon>Rotifera</taxon>
        <taxon>Eurotatoria</taxon>
        <taxon>Monogononta</taxon>
        <taxon>Pseudotrocha</taxon>
        <taxon>Ploima</taxon>
        <taxon>Brachionidae</taxon>
        <taxon>Brachionus</taxon>
    </lineage>
</organism>
<dbReference type="Proteomes" id="UP000276133">
    <property type="component" value="Unassembled WGS sequence"/>
</dbReference>
<dbReference type="PANTHER" id="PTHR24205">
    <property type="entry name" value="FOUR AND A HALF LIM DOMAINS PROTEIN"/>
    <property type="match status" value="1"/>
</dbReference>
<feature type="compositionally biased region" description="Polar residues" evidence="9">
    <location>
        <begin position="307"/>
        <end position="331"/>
    </location>
</feature>
<feature type="compositionally biased region" description="Low complexity" evidence="9">
    <location>
        <begin position="72"/>
        <end position="91"/>
    </location>
</feature>
<dbReference type="Pfam" id="PF25076">
    <property type="entry name" value="LIM_FHL2-3_N"/>
    <property type="match status" value="1"/>
</dbReference>
<feature type="domain" description="LIM zinc-binding" evidence="10">
    <location>
        <begin position="714"/>
        <end position="776"/>
    </location>
</feature>
<dbReference type="PANTHER" id="PTHR24205:SF4">
    <property type="entry name" value="PROTEIN ESPINAS"/>
    <property type="match status" value="1"/>
</dbReference>
<dbReference type="GO" id="GO:0003712">
    <property type="term" value="F:transcription coregulator activity"/>
    <property type="evidence" value="ECO:0007669"/>
    <property type="project" value="TreeGrafter"/>
</dbReference>
<comment type="subcellular location">
    <subcellularLocation>
        <location evidence="1">Nucleus</location>
    </subcellularLocation>
</comment>
<keyword evidence="2 8" id="KW-0479">Metal-binding</keyword>
<dbReference type="Gene3D" id="2.10.110.10">
    <property type="entry name" value="Cysteine Rich Protein"/>
    <property type="match status" value="5"/>
</dbReference>
<dbReference type="PROSITE" id="PS50023">
    <property type="entry name" value="LIM_DOMAIN_2"/>
    <property type="match status" value="3"/>
</dbReference>
<keyword evidence="4" id="KW-0863">Zinc-finger</keyword>
<feature type="compositionally biased region" description="Basic and acidic residues" evidence="9">
    <location>
        <begin position="92"/>
        <end position="104"/>
    </location>
</feature>
<feature type="region of interest" description="Disordered" evidence="9">
    <location>
        <begin position="390"/>
        <end position="452"/>
    </location>
</feature>
<dbReference type="FunFam" id="2.10.110.10:FF:000013">
    <property type="entry name" value="Four and a half LIM domains 1"/>
    <property type="match status" value="1"/>
</dbReference>
<dbReference type="Pfam" id="PF00412">
    <property type="entry name" value="LIM"/>
    <property type="match status" value="4"/>
</dbReference>
<feature type="region of interest" description="Disordered" evidence="9">
    <location>
        <begin position="58"/>
        <end position="104"/>
    </location>
</feature>
<sequence>MSETSSSIVERIRALEGAGITDVFVKKRVPSYAMQAAAIGDSIQSNYSDSLLGGTTRPKTTKIYQNPANYAPSHHSVSSLNSSLSSPPNRLSEPEIDHHHHHHEEPISHFTNIIPDIYEHRASIEQQRTSSRNELNNSLNRAPSIDSIENEIRSQEVDYRVTDLVSNLTDAKKNLRRVSANRDQFDYNLLQNSDAASSSPVNQEEICLQVPIAPESRNRSASASSNNSVFKYAKNDSITIEPRLAHLASDENISNLNMFNPSVSKRSSINSVVKSQFDHESTHTLKQDQSRKNSSTSGNKQIDHNPANLSMNNEWRKNSNSSALKQDNEANLSVHEWRKSSSSGGPRQDNGANLSVHESSKSSISAHMYEVNGSSGDGNLSVHEWRKSSTSTIKSREASVTNEANTWINKESRKSSTSSTLKAELSPSNSLSSGLNNSNKESPNSNNNSYNQSNKRLLIYNDQATKAMSQTIHPEHFACWNCDTSLTGSRYILKDDHPYCIRCYEDLFANECEECRKKIGTDSKDLSYKDKHWHEKCFFCHVCKLPLVDKPFGNKNDSLYCSECYNQAFASRCDKCAQIFKPGMKKMEYKGQQFHETCFLCYSCDTAIGTKSFIPKENRIYCVPCYENNFATKCTECMKVISQGGVSYKNQPYHKECFVCTHCQQSLAGQRFTSREDHPYCSDCFGKLFAKKCFACHKPITGKFALLNFRKALKICQLVNPDLNSGIGGTKYISFEDRHWHNDCFMCNRCNSSLVGRGFLTDAMDILCPDCGKNEP</sequence>
<evidence type="ECO:0000256" key="6">
    <source>
        <dbReference type="ARBA" id="ARBA00023038"/>
    </source>
</evidence>
<dbReference type="FunFam" id="2.10.110.10:FF:000081">
    <property type="entry name" value="Uncharacterized protein, isoform A"/>
    <property type="match status" value="1"/>
</dbReference>
<dbReference type="EMBL" id="REGN01004192">
    <property type="protein sequence ID" value="RNA18660.1"/>
    <property type="molecule type" value="Genomic_DNA"/>
</dbReference>
<evidence type="ECO:0000259" key="10">
    <source>
        <dbReference type="PROSITE" id="PS50023"/>
    </source>
</evidence>
<evidence type="ECO:0000313" key="12">
    <source>
        <dbReference type="Proteomes" id="UP000276133"/>
    </source>
</evidence>
<dbReference type="AlphaFoldDB" id="A0A3M7R518"/>
<dbReference type="InterPro" id="IPR056807">
    <property type="entry name" value="LIM_FHL1/2/3/5_N"/>
</dbReference>
<dbReference type="CDD" id="cd09343">
    <property type="entry name" value="LIM1_FHL"/>
    <property type="match status" value="1"/>
</dbReference>
<feature type="compositionally biased region" description="Polar residues" evidence="9">
    <location>
        <begin position="340"/>
        <end position="361"/>
    </location>
</feature>
<comment type="caution">
    <text evidence="11">The sequence shown here is derived from an EMBL/GenBank/DDBJ whole genome shotgun (WGS) entry which is preliminary data.</text>
</comment>
<dbReference type="FunFam" id="2.10.110.10:FF:000070">
    <property type="entry name" value="Four and a half LIM domains 3"/>
    <property type="match status" value="1"/>
</dbReference>
<feature type="domain" description="LIM zinc-binding" evidence="10">
    <location>
        <begin position="632"/>
        <end position="691"/>
    </location>
</feature>
<evidence type="ECO:0000256" key="3">
    <source>
        <dbReference type="ARBA" id="ARBA00022737"/>
    </source>
</evidence>
<reference evidence="11 12" key="1">
    <citation type="journal article" date="2018" name="Sci. Rep.">
        <title>Genomic signatures of local adaptation to the degree of environmental predictability in rotifers.</title>
        <authorList>
            <person name="Franch-Gras L."/>
            <person name="Hahn C."/>
            <person name="Garcia-Roger E.M."/>
            <person name="Carmona M.J."/>
            <person name="Serra M."/>
            <person name="Gomez A."/>
        </authorList>
    </citation>
    <scope>NUCLEOTIDE SEQUENCE [LARGE SCALE GENOMIC DNA]</scope>
    <source>
        <strain evidence="11">HYR1</strain>
    </source>
</reference>
<feature type="compositionally biased region" description="Low complexity" evidence="9">
    <location>
        <begin position="425"/>
        <end position="452"/>
    </location>
</feature>
<proteinExistence type="predicted"/>
<keyword evidence="7" id="KW-0539">Nucleus</keyword>
<keyword evidence="6 8" id="KW-0440">LIM domain</keyword>
<evidence type="ECO:0000256" key="7">
    <source>
        <dbReference type="ARBA" id="ARBA00023242"/>
    </source>
</evidence>
<name>A0A3M7R518_BRAPC</name>
<dbReference type="SMART" id="SM00132">
    <property type="entry name" value="LIM"/>
    <property type="match status" value="5"/>
</dbReference>
<dbReference type="CDD" id="cd09345">
    <property type="entry name" value="LIM2_FHL"/>
    <property type="match status" value="1"/>
</dbReference>
<gene>
    <name evidence="11" type="ORF">BpHYR1_042264</name>
</gene>
<evidence type="ECO:0000313" key="11">
    <source>
        <dbReference type="EMBL" id="RNA18660.1"/>
    </source>
</evidence>
<dbReference type="CDD" id="cd09346">
    <property type="entry name" value="LIM3_FHL"/>
    <property type="match status" value="1"/>
</dbReference>
<dbReference type="STRING" id="10195.A0A3M7R518"/>
<dbReference type="GO" id="GO:0005634">
    <property type="term" value="C:nucleus"/>
    <property type="evidence" value="ECO:0007669"/>
    <property type="project" value="UniProtKB-SubCell"/>
</dbReference>
<dbReference type="OrthoDB" id="274660at2759"/>
<dbReference type="SUPFAM" id="SSF57716">
    <property type="entry name" value="Glucocorticoid receptor-like (DNA-binding domain)"/>
    <property type="match status" value="5"/>
</dbReference>
<evidence type="ECO:0000256" key="5">
    <source>
        <dbReference type="ARBA" id="ARBA00022833"/>
    </source>
</evidence>
<evidence type="ECO:0000256" key="9">
    <source>
        <dbReference type="SAM" id="MobiDB-lite"/>
    </source>
</evidence>
<dbReference type="CDD" id="cd09347">
    <property type="entry name" value="LIM4_FHL"/>
    <property type="match status" value="1"/>
</dbReference>
<feature type="compositionally biased region" description="Basic and acidic residues" evidence="9">
    <location>
        <begin position="276"/>
        <end position="291"/>
    </location>
</feature>
<evidence type="ECO:0000256" key="2">
    <source>
        <dbReference type="ARBA" id="ARBA00022723"/>
    </source>
</evidence>
<evidence type="ECO:0000256" key="8">
    <source>
        <dbReference type="PROSITE-ProRule" id="PRU00125"/>
    </source>
</evidence>
<feature type="region of interest" description="Disordered" evidence="9">
    <location>
        <begin position="276"/>
        <end position="361"/>
    </location>
</feature>
<dbReference type="FunFam" id="2.10.110.10:FF:000005">
    <property type="entry name" value="Testin isoform 1"/>
    <property type="match status" value="1"/>
</dbReference>
<dbReference type="GO" id="GO:0008270">
    <property type="term" value="F:zinc ion binding"/>
    <property type="evidence" value="ECO:0007669"/>
    <property type="project" value="UniProtKB-KW"/>
</dbReference>
<accession>A0A3M7R518</accession>
<dbReference type="PROSITE" id="PS00478">
    <property type="entry name" value="LIM_DOMAIN_1"/>
    <property type="match status" value="2"/>
</dbReference>
<protein>
    <submittedName>
        <fullName evidence="11">BMA-LIM-isoform e</fullName>
    </submittedName>
</protein>
<keyword evidence="3" id="KW-0677">Repeat</keyword>
<keyword evidence="12" id="KW-1185">Reference proteome</keyword>
<dbReference type="InterPro" id="IPR001781">
    <property type="entry name" value="Znf_LIM"/>
</dbReference>
<feature type="compositionally biased region" description="Polar residues" evidence="9">
    <location>
        <begin position="390"/>
        <end position="421"/>
    </location>
</feature>
<dbReference type="GO" id="GO:0030018">
    <property type="term" value="C:Z disc"/>
    <property type="evidence" value="ECO:0007669"/>
    <property type="project" value="TreeGrafter"/>
</dbReference>
<evidence type="ECO:0000256" key="4">
    <source>
        <dbReference type="ARBA" id="ARBA00022771"/>
    </source>
</evidence>
<feature type="domain" description="LIM zinc-binding" evidence="10">
    <location>
        <begin position="510"/>
        <end position="571"/>
    </location>
</feature>
<keyword evidence="5 8" id="KW-0862">Zinc</keyword>
<dbReference type="FunFam" id="2.10.110.10:FF:000066">
    <property type="entry name" value="Four and a half LIM domains protein"/>
    <property type="match status" value="1"/>
</dbReference>
<evidence type="ECO:0000256" key="1">
    <source>
        <dbReference type="ARBA" id="ARBA00004123"/>
    </source>
</evidence>